<accession>Q2TZR8</accession>
<reference evidence="1 2" key="1">
    <citation type="journal article" date="2005" name="Nature">
        <title>Genome sequencing and analysis of Aspergillus oryzae.</title>
        <authorList>
            <person name="Machida M."/>
            <person name="Asai K."/>
            <person name="Sano M."/>
            <person name="Tanaka T."/>
            <person name="Kumagai T."/>
            <person name="Terai G."/>
            <person name="Kusumoto K."/>
            <person name="Arima T."/>
            <person name="Akita O."/>
            <person name="Kashiwagi Y."/>
            <person name="Abe K."/>
            <person name="Gomi K."/>
            <person name="Horiuchi H."/>
            <person name="Kitamoto K."/>
            <person name="Kobayashi T."/>
            <person name="Takeuchi M."/>
            <person name="Denning D.W."/>
            <person name="Galagan J.E."/>
            <person name="Nierman W.C."/>
            <person name="Yu J."/>
            <person name="Archer D.B."/>
            <person name="Bennett J.W."/>
            <person name="Bhatnagar D."/>
            <person name="Cleveland T.E."/>
            <person name="Fedorova N.D."/>
            <person name="Gotoh O."/>
            <person name="Horikawa H."/>
            <person name="Hosoyama A."/>
            <person name="Ichinomiya M."/>
            <person name="Igarashi R."/>
            <person name="Iwashita K."/>
            <person name="Juvvadi P.R."/>
            <person name="Kato M."/>
            <person name="Kato Y."/>
            <person name="Kin T."/>
            <person name="Kokubun A."/>
            <person name="Maeda H."/>
            <person name="Maeyama N."/>
            <person name="Maruyama J."/>
            <person name="Nagasaki H."/>
            <person name="Nakajima T."/>
            <person name="Oda K."/>
            <person name="Okada K."/>
            <person name="Paulsen I."/>
            <person name="Sakamoto K."/>
            <person name="Sawano T."/>
            <person name="Takahashi M."/>
            <person name="Takase K."/>
            <person name="Terabayashi Y."/>
            <person name="Wortman J."/>
            <person name="Yamada O."/>
            <person name="Yamagata Y."/>
            <person name="Anazawa H."/>
            <person name="Hata Y."/>
            <person name="Koide Y."/>
            <person name="Komori T."/>
            <person name="Koyama Y."/>
            <person name="Minetoki T."/>
            <person name="Suharnan S."/>
            <person name="Tanaka A."/>
            <person name="Isono K."/>
            <person name="Kuhara S."/>
            <person name="Ogasawara N."/>
            <person name="Kikuchi H."/>
        </authorList>
    </citation>
    <scope>NUCLEOTIDE SEQUENCE [LARGE SCALE GENOMIC DNA]</scope>
    <source>
        <strain evidence="2">ATCC 42149 / RIB 40</strain>
    </source>
</reference>
<dbReference type="GeneID" id="5998433"/>
<gene>
    <name evidence="1" type="ORF">AO090011000746</name>
</gene>
<dbReference type="VEuPathDB" id="FungiDB:AO090011000746"/>
<keyword evidence="2" id="KW-1185">Reference proteome</keyword>
<proteinExistence type="predicted"/>
<protein>
    <submittedName>
        <fullName evidence="1">DNA, SC011</fullName>
    </submittedName>
</protein>
<organism evidence="1 2">
    <name type="scientific">Aspergillus oryzae (strain ATCC 42149 / RIB 40)</name>
    <name type="common">Yellow koji mold</name>
    <dbReference type="NCBI Taxonomy" id="510516"/>
    <lineage>
        <taxon>Eukaryota</taxon>
        <taxon>Fungi</taxon>
        <taxon>Dikarya</taxon>
        <taxon>Ascomycota</taxon>
        <taxon>Pezizomycotina</taxon>
        <taxon>Eurotiomycetes</taxon>
        <taxon>Eurotiomycetidae</taxon>
        <taxon>Eurotiales</taxon>
        <taxon>Aspergillaceae</taxon>
        <taxon>Aspergillus</taxon>
        <taxon>Aspergillus subgen. Circumdati</taxon>
    </lineage>
</organism>
<sequence>MISSVMSAKSCGLFFLKSMSVIGTASLKLFGTRDWFPSPEFACDASQSQMRSISRRKHPSAGRGCCISISLSGQVSREWIPGRIDSGFDRVIKAHPDETDSIKRSIAVICSLSKPNYYMAGFTM</sequence>
<dbReference type="AlphaFoldDB" id="Q2TZR8"/>
<dbReference type="KEGG" id="aor:AO090011000746"/>
<evidence type="ECO:0000313" key="2">
    <source>
        <dbReference type="Proteomes" id="UP000006564"/>
    </source>
</evidence>
<evidence type="ECO:0000313" key="1">
    <source>
        <dbReference type="EMBL" id="BAE65197.1"/>
    </source>
</evidence>
<dbReference type="RefSeq" id="XP_023093623.1">
    <property type="nucleotide sequence ID" value="XM_023233085.1"/>
</dbReference>
<dbReference type="EMBL" id="AP007171">
    <property type="protein sequence ID" value="BAE65197.1"/>
    <property type="molecule type" value="Genomic_DNA"/>
</dbReference>
<dbReference type="HOGENOM" id="CLU_2003427_0_0_1"/>
<dbReference type="Proteomes" id="UP000006564">
    <property type="component" value="Chromosome 7"/>
</dbReference>
<name>Q2TZR8_ASPOR</name>